<dbReference type="SUPFAM" id="SSF51905">
    <property type="entry name" value="FAD/NAD(P)-binding domain"/>
    <property type="match status" value="2"/>
</dbReference>
<comment type="similarity">
    <text evidence="1">Belongs to the NADH dehydrogenase family.</text>
</comment>
<dbReference type="InterPro" id="IPR036188">
    <property type="entry name" value="FAD/NAD-bd_sf"/>
</dbReference>
<dbReference type="EC" id="1.6.5.9" evidence="2"/>
<dbReference type="PANTHER" id="PTHR43706:SF47">
    <property type="entry name" value="EXTERNAL NADH-UBIQUINONE OXIDOREDUCTASE 1, MITOCHONDRIAL-RELATED"/>
    <property type="match status" value="1"/>
</dbReference>
<reference evidence="10 11" key="1">
    <citation type="journal article" date="2015" name="J. Biotechnol.">
        <title>Complete genome sequence of a malodorant-producing acetogen, Clostridium scatologenes ATCC 25775(T).</title>
        <authorList>
            <person name="Zhu Z."/>
            <person name="Guo T."/>
            <person name="Zheng H."/>
            <person name="Song T."/>
            <person name="Ouyang P."/>
            <person name="Xie J."/>
        </authorList>
    </citation>
    <scope>NUCLEOTIDE SEQUENCE [LARGE SCALE GENOMIC DNA]</scope>
    <source>
        <strain evidence="10 11">ATCC 25775</strain>
    </source>
</reference>
<dbReference type="PRINTS" id="PR00368">
    <property type="entry name" value="FADPNR"/>
</dbReference>
<gene>
    <name evidence="10" type="ORF">CSCA_4727</name>
</gene>
<dbReference type="InterPro" id="IPR023753">
    <property type="entry name" value="FAD/NAD-binding_dom"/>
</dbReference>
<keyword evidence="5" id="KW-0560">Oxidoreductase</keyword>
<keyword evidence="11" id="KW-1185">Reference proteome</keyword>
<feature type="transmembrane region" description="Helical" evidence="8">
    <location>
        <begin position="529"/>
        <end position="555"/>
    </location>
</feature>
<dbReference type="PANTHER" id="PTHR43706">
    <property type="entry name" value="NADH DEHYDROGENASE"/>
    <property type="match status" value="1"/>
</dbReference>
<feature type="domain" description="FAD/NAD(P)-binding" evidence="9">
    <location>
        <begin position="5"/>
        <end position="323"/>
    </location>
</feature>
<dbReference type="Pfam" id="PF07992">
    <property type="entry name" value="Pyr_redox_2"/>
    <property type="match status" value="1"/>
</dbReference>
<dbReference type="AlphaFoldDB" id="A0A0E3K3Q8"/>
<keyword evidence="8" id="KW-0812">Transmembrane</keyword>
<dbReference type="GO" id="GO:0050136">
    <property type="term" value="F:NADH dehydrogenase (quinone) (non-electrogenic) activity"/>
    <property type="evidence" value="ECO:0007669"/>
    <property type="project" value="UniProtKB-EC"/>
</dbReference>
<dbReference type="KEGG" id="csq:CSCA_4727"/>
<dbReference type="HOGENOM" id="CLU_021377_6_0_9"/>
<dbReference type="Proteomes" id="UP000033115">
    <property type="component" value="Chromosome"/>
</dbReference>
<name>A0A0E3K3Q8_CLOSL</name>
<evidence type="ECO:0000256" key="5">
    <source>
        <dbReference type="ARBA" id="ARBA00023002"/>
    </source>
</evidence>
<sequence>MESKRIVILGAGYAGVSAAKLLNKKFKKNTEIKVTLIDKNPYHTLMTELHEVAGGRVEEDSVQVNLRKIFRRSSVNVVTDTILKVDFEGKKLVSETEEYPYDYLIIGAGSEPAYFGVPGVKENGFSLWSLEDAVEIREHIPKMFKLAAVEKNLKKKDEMLTFVVAGAGFTGIETMGELAEWKDKLCRHYDIDKNHVKLKVVEAMGKVLPTLDDDSAAKAEHYMKKHGIEIILNSPIVQVNENSIVLKDGRSIPTRTLIWTCGVQGCKFAANLELGDAKRGRVQVNEKMQSMKYENVYMVGDNLYFEENGKPLPQIVETAMQTAETAVHNIAADIEGKEKKAFKSNYHGVMVSIGGKYAVANAGGIKTSGFFAMVMKHLVNMHYLFGIGGINVVWDYLVHEFFNMKDGRTIMGSHLSQKSQTIWLVPFRIFIGVLWLIEGIGKIKQGWLKGDHIYIVATSAVSGASEKVGDVASSASQVVKEAQKAAEATQTALLAHPPEIYTSFMNTFIAPYAHFFQVMIVLGEVALGLAFIAGAFTFLASLGSIFLCCNFILSAMGGKEILWYIFGAIVLMGGSGRSFGLDYYIMPWLEKLWRGEFRKKQIQKI</sequence>
<evidence type="ECO:0000256" key="2">
    <source>
        <dbReference type="ARBA" id="ARBA00012637"/>
    </source>
</evidence>
<evidence type="ECO:0000256" key="3">
    <source>
        <dbReference type="ARBA" id="ARBA00022630"/>
    </source>
</evidence>
<accession>A0A0E3K3Q8</accession>
<dbReference type="EMBL" id="CP009933">
    <property type="protein sequence ID" value="AKA71852.1"/>
    <property type="molecule type" value="Genomic_DNA"/>
</dbReference>
<evidence type="ECO:0000256" key="4">
    <source>
        <dbReference type="ARBA" id="ARBA00022827"/>
    </source>
</evidence>
<keyword evidence="4" id="KW-0274">FAD</keyword>
<proteinExistence type="inferred from homology"/>
<dbReference type="RefSeq" id="WP_029162123.1">
    <property type="nucleotide sequence ID" value="NZ_CP009933.1"/>
</dbReference>
<dbReference type="Gene3D" id="3.50.50.100">
    <property type="match status" value="1"/>
</dbReference>
<evidence type="ECO:0000256" key="1">
    <source>
        <dbReference type="ARBA" id="ARBA00005272"/>
    </source>
</evidence>
<dbReference type="STRING" id="1548.CSCA_4727"/>
<evidence type="ECO:0000313" key="11">
    <source>
        <dbReference type="Proteomes" id="UP000033115"/>
    </source>
</evidence>
<evidence type="ECO:0000259" key="9">
    <source>
        <dbReference type="Pfam" id="PF07992"/>
    </source>
</evidence>
<feature type="transmembrane region" description="Helical" evidence="8">
    <location>
        <begin position="381"/>
        <end position="398"/>
    </location>
</feature>
<evidence type="ECO:0000256" key="8">
    <source>
        <dbReference type="SAM" id="Phobius"/>
    </source>
</evidence>
<evidence type="ECO:0000256" key="6">
    <source>
        <dbReference type="ARBA" id="ARBA00023027"/>
    </source>
</evidence>
<keyword evidence="3" id="KW-0285">Flavoprotein</keyword>
<protein>
    <recommendedName>
        <fullName evidence="2">NADH:ubiquinone reductase (non-electrogenic)</fullName>
        <ecNumber evidence="2">1.6.5.9</ecNumber>
    </recommendedName>
</protein>
<keyword evidence="6" id="KW-0520">NAD</keyword>
<evidence type="ECO:0000256" key="7">
    <source>
        <dbReference type="ARBA" id="ARBA00047599"/>
    </source>
</evidence>
<keyword evidence="8" id="KW-1133">Transmembrane helix</keyword>
<comment type="catalytic activity">
    <reaction evidence="7">
        <text>a quinone + NADH + H(+) = a quinol + NAD(+)</text>
        <dbReference type="Rhea" id="RHEA:46160"/>
        <dbReference type="ChEBI" id="CHEBI:15378"/>
        <dbReference type="ChEBI" id="CHEBI:24646"/>
        <dbReference type="ChEBI" id="CHEBI:57540"/>
        <dbReference type="ChEBI" id="CHEBI:57945"/>
        <dbReference type="ChEBI" id="CHEBI:132124"/>
        <dbReference type="EC" id="1.6.5.9"/>
    </reaction>
</comment>
<feature type="transmembrane region" description="Helical" evidence="8">
    <location>
        <begin position="561"/>
        <end position="585"/>
    </location>
</feature>
<organism evidence="10 11">
    <name type="scientific">Clostridium scatologenes</name>
    <dbReference type="NCBI Taxonomy" id="1548"/>
    <lineage>
        <taxon>Bacteria</taxon>
        <taxon>Bacillati</taxon>
        <taxon>Bacillota</taxon>
        <taxon>Clostridia</taxon>
        <taxon>Eubacteriales</taxon>
        <taxon>Clostridiaceae</taxon>
        <taxon>Clostridium</taxon>
    </lineage>
</organism>
<dbReference type="InterPro" id="IPR045024">
    <property type="entry name" value="NDH-2"/>
</dbReference>
<evidence type="ECO:0000313" key="10">
    <source>
        <dbReference type="EMBL" id="AKA71852.1"/>
    </source>
</evidence>
<keyword evidence="8" id="KW-0472">Membrane</keyword>